<evidence type="ECO:0000259" key="4">
    <source>
        <dbReference type="PROSITE" id="PS50110"/>
    </source>
</evidence>
<accession>A0A3B0ZWD8</accession>
<dbReference type="PANTHER" id="PTHR30469:SF15">
    <property type="entry name" value="HLYD FAMILY OF SECRETION PROTEINS"/>
    <property type="match status" value="1"/>
</dbReference>
<dbReference type="GO" id="GO:1990281">
    <property type="term" value="C:efflux pump complex"/>
    <property type="evidence" value="ECO:0007669"/>
    <property type="project" value="TreeGrafter"/>
</dbReference>
<keyword evidence="3" id="KW-1133">Transmembrane helix</keyword>
<feature type="compositionally biased region" description="Basic and acidic residues" evidence="2">
    <location>
        <begin position="312"/>
        <end position="325"/>
    </location>
</feature>
<dbReference type="InterPro" id="IPR006143">
    <property type="entry name" value="RND_pump_MFP"/>
</dbReference>
<dbReference type="Pfam" id="PF25917">
    <property type="entry name" value="BSH_RND"/>
    <property type="match status" value="1"/>
</dbReference>
<dbReference type="Pfam" id="PF00072">
    <property type="entry name" value="Response_reg"/>
    <property type="match status" value="1"/>
</dbReference>
<evidence type="ECO:0000256" key="1">
    <source>
        <dbReference type="SAM" id="Coils"/>
    </source>
</evidence>
<dbReference type="Gene3D" id="2.40.30.170">
    <property type="match status" value="1"/>
</dbReference>
<dbReference type="Gene3D" id="2.40.420.20">
    <property type="match status" value="1"/>
</dbReference>
<dbReference type="PANTHER" id="PTHR30469">
    <property type="entry name" value="MULTIDRUG RESISTANCE PROTEIN MDTA"/>
    <property type="match status" value="1"/>
</dbReference>
<keyword evidence="3" id="KW-0472">Membrane</keyword>
<feature type="compositionally biased region" description="Low complexity" evidence="2">
    <location>
        <begin position="234"/>
        <end position="245"/>
    </location>
</feature>
<proteinExistence type="predicted"/>
<evidence type="ECO:0000256" key="3">
    <source>
        <dbReference type="SAM" id="Phobius"/>
    </source>
</evidence>
<evidence type="ECO:0000313" key="5">
    <source>
        <dbReference type="EMBL" id="VAW97828.1"/>
    </source>
</evidence>
<reference evidence="5" key="1">
    <citation type="submission" date="2018-06" db="EMBL/GenBank/DDBJ databases">
        <authorList>
            <person name="Zhirakovskaya E."/>
        </authorList>
    </citation>
    <scope>NUCLEOTIDE SEQUENCE</scope>
</reference>
<feature type="region of interest" description="Disordered" evidence="2">
    <location>
        <begin position="233"/>
        <end position="286"/>
    </location>
</feature>
<keyword evidence="3" id="KW-0812">Transmembrane</keyword>
<dbReference type="NCBIfam" id="TIGR01730">
    <property type="entry name" value="RND_mfp"/>
    <property type="match status" value="1"/>
</dbReference>
<dbReference type="Gene3D" id="3.40.50.2300">
    <property type="match status" value="1"/>
</dbReference>
<evidence type="ECO:0000256" key="2">
    <source>
        <dbReference type="SAM" id="MobiDB-lite"/>
    </source>
</evidence>
<dbReference type="GO" id="GO:0000160">
    <property type="term" value="P:phosphorelay signal transduction system"/>
    <property type="evidence" value="ECO:0007669"/>
    <property type="project" value="InterPro"/>
</dbReference>
<dbReference type="InterPro" id="IPR058625">
    <property type="entry name" value="MdtA-like_BSH"/>
</dbReference>
<feature type="region of interest" description="Disordered" evidence="2">
    <location>
        <begin position="306"/>
        <end position="325"/>
    </location>
</feature>
<organism evidence="5">
    <name type="scientific">hydrothermal vent metagenome</name>
    <dbReference type="NCBI Taxonomy" id="652676"/>
    <lineage>
        <taxon>unclassified sequences</taxon>
        <taxon>metagenomes</taxon>
        <taxon>ecological metagenomes</taxon>
    </lineage>
</organism>
<feature type="domain" description="Response regulatory" evidence="4">
    <location>
        <begin position="18"/>
        <end position="138"/>
    </location>
</feature>
<dbReference type="PROSITE" id="PS50110">
    <property type="entry name" value="RESPONSE_REGULATORY"/>
    <property type="match status" value="1"/>
</dbReference>
<protein>
    <recommendedName>
        <fullName evidence="4">Response regulatory domain-containing protein</fullName>
    </recommendedName>
</protein>
<dbReference type="Gene3D" id="1.10.287.470">
    <property type="entry name" value="Helix hairpin bin"/>
    <property type="match status" value="1"/>
</dbReference>
<gene>
    <name evidence="5" type="ORF">MNBD_GAMMA20-825</name>
</gene>
<dbReference type="InterPro" id="IPR001789">
    <property type="entry name" value="Sig_transdc_resp-reg_receiver"/>
</dbReference>
<dbReference type="SMART" id="SM00448">
    <property type="entry name" value="REC"/>
    <property type="match status" value="1"/>
</dbReference>
<sequence length="707" mass="77587">MSERLSTHPPEVEKPLARLCYVDDSRTAAFVMRRMLEPSGYQIDYFQFAEPAVVALIQGDYDLLLTDLKVSSSGMDGDDLIRTLRQSGQSRLSQLPVIVITGSTDAEVLLKVYDAGANQVLTKPVDAGELDGHIRRLLLDRHESMETGSQAGHSDPMDVPLVIPVQTPPVPESKDEKTIPVLQVADVPVENPVPGRMDVGTSGENSVPVDPLESPLTTAPEAGSLSMIERAVASSSTPPLTHPSHTPMPAPEPVTDTAPEAVMETSVPDAEDRRRRDAEDHVESNSGMDEFIEYAGEVEIIIDPRQSSGCGQKDRQSIHPGADNRHHSADSFAVDEMPSRLPNWLQRLFSRRTLLVVLVLAALGFVAVKGGPFFFSKGLAVQTTFPEMGEIYQTIVAPGNIVSRQRMVIRPSHAGRLTMVLVSQGERVQRGQLLARLDDRELPAHLKQIQAELIAAREDIDRTERTWTQLRRSHEKGAVAEQFVKDAEVKLRAARARASRVMEAAQNATLVPEKQDVMAPFSGTITQRQAEAGQWVMPTNPLFVLAGEAQSEIEVSVDAADSLRILVGQVVLVTSDAFPDLEWQETVTRLDTMAEQEANTDSVKVFISLGARAPDLRPGQAVDAEIRTAWSTHAIKVPFEALLKRDGQVYLAVLQDGQVRIKPVITGIEDFSMAEIRQGLGGHEEIILPRGLFLRDGDRVYQSDSRD</sequence>
<dbReference type="SUPFAM" id="SSF52172">
    <property type="entry name" value="CheY-like"/>
    <property type="match status" value="1"/>
</dbReference>
<dbReference type="GO" id="GO:0015562">
    <property type="term" value="F:efflux transmembrane transporter activity"/>
    <property type="evidence" value="ECO:0007669"/>
    <property type="project" value="TreeGrafter"/>
</dbReference>
<dbReference type="AlphaFoldDB" id="A0A3B0ZWD8"/>
<dbReference type="Gene3D" id="2.40.50.100">
    <property type="match status" value="1"/>
</dbReference>
<dbReference type="EMBL" id="UOFU01000132">
    <property type="protein sequence ID" value="VAW97828.1"/>
    <property type="molecule type" value="Genomic_DNA"/>
</dbReference>
<feature type="coiled-coil region" evidence="1">
    <location>
        <begin position="446"/>
        <end position="504"/>
    </location>
</feature>
<keyword evidence="1" id="KW-0175">Coiled coil</keyword>
<dbReference type="SUPFAM" id="SSF111369">
    <property type="entry name" value="HlyD-like secretion proteins"/>
    <property type="match status" value="1"/>
</dbReference>
<feature type="compositionally biased region" description="Basic and acidic residues" evidence="2">
    <location>
        <begin position="270"/>
        <end position="283"/>
    </location>
</feature>
<feature type="region of interest" description="Disordered" evidence="2">
    <location>
        <begin position="198"/>
        <end position="219"/>
    </location>
</feature>
<name>A0A3B0ZWD8_9ZZZZ</name>
<dbReference type="InterPro" id="IPR011006">
    <property type="entry name" value="CheY-like_superfamily"/>
</dbReference>
<feature type="transmembrane region" description="Helical" evidence="3">
    <location>
        <begin position="354"/>
        <end position="375"/>
    </location>
</feature>